<evidence type="ECO:0000313" key="3">
    <source>
        <dbReference type="Proteomes" id="UP000187261"/>
    </source>
</evidence>
<keyword evidence="1" id="KW-0812">Transmembrane</keyword>
<protein>
    <submittedName>
        <fullName evidence="2">Uncharacterized protein</fullName>
    </submittedName>
</protein>
<dbReference type="Proteomes" id="UP000187261">
    <property type="component" value="Unassembled WGS sequence"/>
</dbReference>
<evidence type="ECO:0000313" key="2">
    <source>
        <dbReference type="EMBL" id="SIT97975.1"/>
    </source>
</evidence>
<organism evidence="2 3">
    <name type="scientific">Epilithonimonas bovis DSM 19482</name>
    <dbReference type="NCBI Taxonomy" id="1121284"/>
    <lineage>
        <taxon>Bacteria</taxon>
        <taxon>Pseudomonadati</taxon>
        <taxon>Bacteroidota</taxon>
        <taxon>Flavobacteriia</taxon>
        <taxon>Flavobacteriales</taxon>
        <taxon>Weeksellaceae</taxon>
        <taxon>Chryseobacterium group</taxon>
        <taxon>Epilithonimonas</taxon>
    </lineage>
</organism>
<sequence length="122" mass="14345">MSYIGVGCKFYLVIGFLAVPLVRIGFSSTLFNYKIMAKTKDEKIEGFRSAYLGIFQILKNFEEIGISNEEITLFMKNLIHNEVMFSAKFYYCAQEECFKYETNFPKEFELFKQLLMLECKKC</sequence>
<dbReference type="EMBL" id="FTPU01000036">
    <property type="protein sequence ID" value="SIT97975.1"/>
    <property type="molecule type" value="Genomic_DNA"/>
</dbReference>
<keyword evidence="1" id="KW-1133">Transmembrane helix</keyword>
<proteinExistence type="predicted"/>
<dbReference type="AlphaFoldDB" id="A0A1U7PWP3"/>
<accession>A0A1U7PWP3</accession>
<evidence type="ECO:0000256" key="1">
    <source>
        <dbReference type="SAM" id="Phobius"/>
    </source>
</evidence>
<gene>
    <name evidence="2" type="ORF">SAMN05660493_02706</name>
</gene>
<feature type="transmembrane region" description="Helical" evidence="1">
    <location>
        <begin position="12"/>
        <end position="33"/>
    </location>
</feature>
<reference evidence="3" key="1">
    <citation type="submission" date="2016-10" db="EMBL/GenBank/DDBJ databases">
        <authorList>
            <person name="Varghese N."/>
            <person name="Submissions S."/>
        </authorList>
    </citation>
    <scope>NUCLEOTIDE SEQUENCE [LARGE SCALE GENOMIC DNA]</scope>
    <source>
        <strain evidence="3">DSM 19482</strain>
    </source>
</reference>
<keyword evidence="3" id="KW-1185">Reference proteome</keyword>
<keyword evidence="1" id="KW-0472">Membrane</keyword>
<name>A0A1U7PWP3_9FLAO</name>